<feature type="transmembrane region" description="Helical" evidence="1">
    <location>
        <begin position="137"/>
        <end position="154"/>
    </location>
</feature>
<keyword evidence="1" id="KW-1133">Transmembrane helix</keyword>
<dbReference type="RefSeq" id="WP_073073475.1">
    <property type="nucleotide sequence ID" value="NZ_FQXN01000005.1"/>
</dbReference>
<protein>
    <submittedName>
        <fullName evidence="2">Predicted D-glycerate permease</fullName>
    </submittedName>
</protein>
<dbReference type="NCBIfam" id="TIGR00791">
    <property type="entry name" value="gntP"/>
    <property type="match status" value="1"/>
</dbReference>
<reference evidence="3" key="1">
    <citation type="submission" date="2016-11" db="EMBL/GenBank/DDBJ databases">
        <authorList>
            <person name="Varghese N."/>
            <person name="Submissions S."/>
        </authorList>
    </citation>
    <scope>NUCLEOTIDE SEQUENCE [LARGE SCALE GENOMIC DNA]</scope>
    <source>
        <strain evidence="3">DSM 15807</strain>
    </source>
</reference>
<feature type="transmembrane region" description="Helical" evidence="1">
    <location>
        <begin position="174"/>
        <end position="196"/>
    </location>
</feature>
<feature type="transmembrane region" description="Helical" evidence="1">
    <location>
        <begin position="229"/>
        <end position="246"/>
    </location>
</feature>
<dbReference type="OrthoDB" id="9787129at2"/>
<proteinExistence type="predicted"/>
<gene>
    <name evidence="2" type="ORF">SAMN02745199_1376</name>
</gene>
<feature type="transmembrane region" description="Helical" evidence="1">
    <location>
        <begin position="341"/>
        <end position="370"/>
    </location>
</feature>
<dbReference type="PANTHER" id="PTHR30354:SF11">
    <property type="entry name" value="PERMEASE"/>
    <property type="match status" value="1"/>
</dbReference>
<dbReference type="GO" id="GO:0015128">
    <property type="term" value="F:gluconate transmembrane transporter activity"/>
    <property type="evidence" value="ECO:0007669"/>
    <property type="project" value="InterPro"/>
</dbReference>
<evidence type="ECO:0000256" key="1">
    <source>
        <dbReference type="SAM" id="Phobius"/>
    </source>
</evidence>
<keyword evidence="1" id="KW-0812">Transmembrane</keyword>
<organism evidence="2 3">
    <name type="scientific">Thermosipho atlanticus DSM 15807</name>
    <dbReference type="NCBI Taxonomy" id="1123380"/>
    <lineage>
        <taxon>Bacteria</taxon>
        <taxon>Thermotogati</taxon>
        <taxon>Thermotogota</taxon>
        <taxon>Thermotogae</taxon>
        <taxon>Thermotogales</taxon>
        <taxon>Fervidobacteriaceae</taxon>
        <taxon>Thermosipho</taxon>
    </lineage>
</organism>
<dbReference type="Proteomes" id="UP000242592">
    <property type="component" value="Unassembled WGS sequence"/>
</dbReference>
<dbReference type="GO" id="GO:0005886">
    <property type="term" value="C:plasma membrane"/>
    <property type="evidence" value="ECO:0007669"/>
    <property type="project" value="TreeGrafter"/>
</dbReference>
<feature type="transmembrane region" description="Helical" evidence="1">
    <location>
        <begin position="301"/>
        <end position="321"/>
    </location>
</feature>
<dbReference type="EMBL" id="FQXN01000005">
    <property type="protein sequence ID" value="SHH51432.1"/>
    <property type="molecule type" value="Genomic_DNA"/>
</dbReference>
<dbReference type="Pfam" id="PF02447">
    <property type="entry name" value="GntP_permease"/>
    <property type="match status" value="1"/>
</dbReference>
<dbReference type="PANTHER" id="PTHR30354">
    <property type="entry name" value="GNT FAMILY GLUCONATE TRANSPORTER"/>
    <property type="match status" value="1"/>
</dbReference>
<feature type="transmembrane region" description="Helical" evidence="1">
    <location>
        <begin position="258"/>
        <end position="281"/>
    </location>
</feature>
<keyword evidence="1" id="KW-0472">Membrane</keyword>
<feature type="transmembrane region" description="Helical" evidence="1">
    <location>
        <begin position="29"/>
        <end position="46"/>
    </location>
</feature>
<keyword evidence="3" id="KW-1185">Reference proteome</keyword>
<feature type="transmembrane region" description="Helical" evidence="1">
    <location>
        <begin position="421"/>
        <end position="442"/>
    </location>
</feature>
<name>A0A1M5TKX5_9BACT</name>
<evidence type="ECO:0000313" key="3">
    <source>
        <dbReference type="Proteomes" id="UP000242592"/>
    </source>
</evidence>
<dbReference type="STRING" id="1123380.SAMN02745199_1376"/>
<sequence>MAVWLIILLLLTILFIVISTVRWKLHPFLALIFSAFIFGLLSGMNFKDILSSITAGFGGTLGSIGIVIVAGTIIGVFLERSGGAFTMAESILKITGKKNVPLAMGIIGYIVSIPVFCDSGFVILSPLNKAMSKRAKITLAVSAITLSLGLYATHTMVPPTPGPVAAAGILNADLGIVIIWGLIVSIPSLIVGWLFALKFASKIQIDPEPDMTEEEISNTMKDAPSSKKAFLPLIVPIILIVFKSISDFPTRPFGDGALRTFFGFIGHPVTALIIGVLIAFLLPKKLEKNMLSVNGWVGKAVLNAGVIILITGAGGAFGKVLQNSGIASVLGESLANAKLGIWLPFLIAAAIKSAQGSSTVAIITTASLMAPLMDPLGFTAPIAKALVVVAIGAGSMVVSHANDSYFWVVTQFSNMDVKTGYKLQTFGTLVEGLTAAIIVWLISIPLI</sequence>
<accession>A0A1M5TKX5</accession>
<dbReference type="InterPro" id="IPR003474">
    <property type="entry name" value="Glcn_transporter"/>
</dbReference>
<feature type="transmembrane region" description="Helical" evidence="1">
    <location>
        <begin position="102"/>
        <end position="125"/>
    </location>
</feature>
<dbReference type="AlphaFoldDB" id="A0A1M5TKX5"/>
<feature type="transmembrane region" description="Helical" evidence="1">
    <location>
        <begin position="382"/>
        <end position="401"/>
    </location>
</feature>
<dbReference type="PIRSF" id="PIRSF002746">
    <property type="entry name" value="Gluconate_transporter"/>
    <property type="match status" value="1"/>
</dbReference>
<evidence type="ECO:0000313" key="2">
    <source>
        <dbReference type="EMBL" id="SHH51432.1"/>
    </source>
</evidence>
<feature type="transmembrane region" description="Helical" evidence="1">
    <location>
        <begin position="53"/>
        <end position="78"/>
    </location>
</feature>